<feature type="region of interest" description="Disordered" evidence="1">
    <location>
        <begin position="245"/>
        <end position="317"/>
    </location>
</feature>
<dbReference type="GeneID" id="78371497"/>
<dbReference type="PANTHER" id="PTHR34475">
    <property type="match status" value="1"/>
</dbReference>
<dbReference type="InterPro" id="IPR050400">
    <property type="entry name" value="Bact_Cytoskel_RodZ"/>
</dbReference>
<evidence type="ECO:0000256" key="2">
    <source>
        <dbReference type="SAM" id="Phobius"/>
    </source>
</evidence>
<evidence type="ECO:0000313" key="5">
    <source>
        <dbReference type="Proteomes" id="UP000032336"/>
    </source>
</evidence>
<name>A0A0D8FY56_9ACTN</name>
<dbReference type="eggNOG" id="ENOG5031D3Y">
    <property type="taxonomic scope" value="Bacteria"/>
</dbReference>
<feature type="compositionally biased region" description="Basic and acidic residues" evidence="1">
    <location>
        <begin position="190"/>
        <end position="208"/>
    </location>
</feature>
<feature type="compositionally biased region" description="Low complexity" evidence="1">
    <location>
        <begin position="249"/>
        <end position="314"/>
    </location>
</feature>
<sequence>MTVIIIFVVAFIGLAIVARIGLSNATRERRSMSGHRQTLDMISKVADAPTADRDARTFKVEPLRPVRLDLSKLDHLTDPDLIRITAPLGNDDDHLQTTPEPRGIEDRENGDLSLDSEPPVPAHDTSELVEDPLSVPEHASTVDSGLVFGEEGVLEKKADADADSTVQLTPIGGVLASSMTEAMPVIDASLSEKESSAESDGRGSREHRVYSTGRSLPLSAMAVGAGAIAVVLGVGFFLLGRNTSSTVIPPSSATRTTTPSNSRSSTASKGSKSTSTTKKKTSTAAGGSSSTPSNSSTPSSGNQSTSSSSSTPSKYTPVSANSSYATYDIPGGARTIVVSASQPCWVADSDSANGPLLWDQTLPAGGSYTISSTASSLWIKVGNAHDFQMQVNGVPVSFSSPPGVFSFNLVASSGQSPA</sequence>
<keyword evidence="2" id="KW-0812">Transmembrane</keyword>
<dbReference type="OrthoDB" id="10020340at2"/>
<proteinExistence type="predicted"/>
<organism evidence="4 5">
    <name type="scientific">Ferrimicrobium acidiphilum DSM 19497</name>
    <dbReference type="NCBI Taxonomy" id="1121877"/>
    <lineage>
        <taxon>Bacteria</taxon>
        <taxon>Bacillati</taxon>
        <taxon>Actinomycetota</taxon>
        <taxon>Acidimicrobiia</taxon>
        <taxon>Acidimicrobiales</taxon>
        <taxon>Acidimicrobiaceae</taxon>
        <taxon>Ferrimicrobium</taxon>
    </lineage>
</organism>
<dbReference type="Proteomes" id="UP000032336">
    <property type="component" value="Unassembled WGS sequence"/>
</dbReference>
<evidence type="ECO:0000313" key="4">
    <source>
        <dbReference type="EMBL" id="KJE78150.1"/>
    </source>
</evidence>
<feature type="transmembrane region" description="Helical" evidence="2">
    <location>
        <begin position="6"/>
        <end position="22"/>
    </location>
</feature>
<feature type="region of interest" description="Disordered" evidence="1">
    <location>
        <begin position="85"/>
        <end position="135"/>
    </location>
</feature>
<feature type="region of interest" description="Disordered" evidence="1">
    <location>
        <begin position="189"/>
        <end position="208"/>
    </location>
</feature>
<accession>A0A0D8FY56</accession>
<keyword evidence="5" id="KW-1185">Reference proteome</keyword>
<dbReference type="STRING" id="1121877.FEAC_01420"/>
<comment type="caution">
    <text evidence="4">The sequence shown here is derived from an EMBL/GenBank/DDBJ whole genome shotgun (WGS) entry which is preliminary data.</text>
</comment>
<gene>
    <name evidence="4" type="ORF">FEAC_01420</name>
</gene>
<keyword evidence="2" id="KW-0472">Membrane</keyword>
<dbReference type="Pfam" id="PF13464">
    <property type="entry name" value="RodZ_C"/>
    <property type="match status" value="1"/>
</dbReference>
<evidence type="ECO:0000259" key="3">
    <source>
        <dbReference type="Pfam" id="PF13464"/>
    </source>
</evidence>
<evidence type="ECO:0000256" key="1">
    <source>
        <dbReference type="SAM" id="MobiDB-lite"/>
    </source>
</evidence>
<reference evidence="4 5" key="1">
    <citation type="submission" date="2015-01" db="EMBL/GenBank/DDBJ databases">
        <title>Draft genome of the acidophilic iron oxidizer Ferrimicrobium acidiphilum strain T23.</title>
        <authorList>
            <person name="Poehlein A."/>
            <person name="Eisen S."/>
            <person name="Schloemann M."/>
            <person name="Johnson B.D."/>
            <person name="Daniel R."/>
            <person name="Muehling M."/>
        </authorList>
    </citation>
    <scope>NUCLEOTIDE SEQUENCE [LARGE SCALE GENOMIC DNA]</scope>
    <source>
        <strain evidence="4 5">T23</strain>
    </source>
</reference>
<dbReference type="InterPro" id="IPR025194">
    <property type="entry name" value="RodZ-like_C"/>
</dbReference>
<dbReference type="PANTHER" id="PTHR34475:SF1">
    <property type="entry name" value="CYTOSKELETON PROTEIN RODZ"/>
    <property type="match status" value="1"/>
</dbReference>
<protein>
    <recommendedName>
        <fullName evidence="3">Cytoskeleton protein RodZ-like C-terminal domain-containing protein</fullName>
    </recommendedName>
</protein>
<feature type="domain" description="Cytoskeleton protein RodZ-like C-terminal" evidence="3">
    <location>
        <begin position="337"/>
        <end position="401"/>
    </location>
</feature>
<dbReference type="RefSeq" id="WP_035388075.1">
    <property type="nucleotide sequence ID" value="NZ_JQKF01000001.1"/>
</dbReference>
<dbReference type="EMBL" id="JXUW01000001">
    <property type="protein sequence ID" value="KJE78150.1"/>
    <property type="molecule type" value="Genomic_DNA"/>
</dbReference>
<dbReference type="AlphaFoldDB" id="A0A0D8FY56"/>
<feature type="transmembrane region" description="Helical" evidence="2">
    <location>
        <begin position="218"/>
        <end position="239"/>
    </location>
</feature>
<keyword evidence="2" id="KW-1133">Transmembrane helix</keyword>